<dbReference type="Pfam" id="PF00091">
    <property type="entry name" value="Tubulin"/>
    <property type="match status" value="1"/>
</dbReference>
<evidence type="ECO:0000256" key="3">
    <source>
        <dbReference type="ARBA" id="ARBA00022741"/>
    </source>
</evidence>
<dbReference type="AlphaFoldDB" id="A0A9D4EHF9"/>
<reference evidence="9" key="1">
    <citation type="journal article" date="2019" name="bioRxiv">
        <title>The Genome of the Zebra Mussel, Dreissena polymorpha: A Resource for Invasive Species Research.</title>
        <authorList>
            <person name="McCartney M.A."/>
            <person name="Auch B."/>
            <person name="Kono T."/>
            <person name="Mallez S."/>
            <person name="Zhang Y."/>
            <person name="Obille A."/>
            <person name="Becker A."/>
            <person name="Abrahante J.E."/>
            <person name="Garbe J."/>
            <person name="Badalamenti J.P."/>
            <person name="Herman A."/>
            <person name="Mangelson H."/>
            <person name="Liachko I."/>
            <person name="Sullivan S."/>
            <person name="Sone E.D."/>
            <person name="Koren S."/>
            <person name="Silverstein K.A.T."/>
            <person name="Beckman K.B."/>
            <person name="Gohl D.M."/>
        </authorList>
    </citation>
    <scope>NUCLEOTIDE SEQUENCE</scope>
    <source>
        <strain evidence="9">Duluth1</strain>
        <tissue evidence="9">Whole animal</tissue>
    </source>
</reference>
<dbReference type="GO" id="GO:0005525">
    <property type="term" value="F:GTP binding"/>
    <property type="evidence" value="ECO:0007669"/>
    <property type="project" value="UniProtKB-KW"/>
</dbReference>
<dbReference type="Gene3D" id="3.40.50.1440">
    <property type="entry name" value="Tubulin/FtsZ, GTPase domain"/>
    <property type="match status" value="1"/>
</dbReference>
<dbReference type="GO" id="GO:0005874">
    <property type="term" value="C:microtubule"/>
    <property type="evidence" value="ECO:0007669"/>
    <property type="project" value="UniProtKB-KW"/>
</dbReference>
<protein>
    <recommendedName>
        <fullName evidence="8">Tubulin/FtsZ GTPase domain-containing protein</fullName>
    </recommendedName>
</protein>
<dbReference type="GO" id="GO:0007017">
    <property type="term" value="P:microtubule-based process"/>
    <property type="evidence" value="ECO:0007669"/>
    <property type="project" value="InterPro"/>
</dbReference>
<accession>A0A9D4EHF9</accession>
<keyword evidence="7" id="KW-0472">Membrane</keyword>
<feature type="transmembrane region" description="Helical" evidence="7">
    <location>
        <begin position="12"/>
        <end position="33"/>
    </location>
</feature>
<evidence type="ECO:0000259" key="8">
    <source>
        <dbReference type="Pfam" id="PF00091"/>
    </source>
</evidence>
<dbReference type="GO" id="GO:0016787">
    <property type="term" value="F:hydrolase activity"/>
    <property type="evidence" value="ECO:0007669"/>
    <property type="project" value="UniProtKB-KW"/>
</dbReference>
<dbReference type="GO" id="GO:0005200">
    <property type="term" value="F:structural constituent of cytoskeleton"/>
    <property type="evidence" value="ECO:0007669"/>
    <property type="project" value="InterPro"/>
</dbReference>
<keyword evidence="2" id="KW-0493">Microtubule</keyword>
<keyword evidence="5" id="KW-0342">GTP-binding</keyword>
<dbReference type="PRINTS" id="PR01161">
    <property type="entry name" value="TUBULIN"/>
</dbReference>
<dbReference type="PRINTS" id="PR01162">
    <property type="entry name" value="ALPHATUBULIN"/>
</dbReference>
<dbReference type="EMBL" id="JAIWYP010000008">
    <property type="protein sequence ID" value="KAH3779279.1"/>
    <property type="molecule type" value="Genomic_DNA"/>
</dbReference>
<evidence type="ECO:0000256" key="4">
    <source>
        <dbReference type="ARBA" id="ARBA00022801"/>
    </source>
</evidence>
<evidence type="ECO:0000313" key="9">
    <source>
        <dbReference type="EMBL" id="KAH3779279.1"/>
    </source>
</evidence>
<evidence type="ECO:0000313" key="10">
    <source>
        <dbReference type="Proteomes" id="UP000828390"/>
    </source>
</evidence>
<keyword evidence="4" id="KW-0378">Hydrolase</keyword>
<comment type="catalytic activity">
    <reaction evidence="6">
        <text>GTP + H2O = GDP + phosphate + H(+)</text>
        <dbReference type="Rhea" id="RHEA:19669"/>
        <dbReference type="ChEBI" id="CHEBI:15377"/>
        <dbReference type="ChEBI" id="CHEBI:15378"/>
        <dbReference type="ChEBI" id="CHEBI:37565"/>
        <dbReference type="ChEBI" id="CHEBI:43474"/>
        <dbReference type="ChEBI" id="CHEBI:58189"/>
    </reaction>
    <physiologicalReaction direction="left-to-right" evidence="6">
        <dbReference type="Rhea" id="RHEA:19670"/>
    </physiologicalReaction>
</comment>
<dbReference type="Proteomes" id="UP000828390">
    <property type="component" value="Unassembled WGS sequence"/>
</dbReference>
<evidence type="ECO:0000256" key="2">
    <source>
        <dbReference type="ARBA" id="ARBA00022701"/>
    </source>
</evidence>
<proteinExistence type="inferred from homology"/>
<evidence type="ECO:0000256" key="6">
    <source>
        <dbReference type="ARBA" id="ARBA00049117"/>
    </source>
</evidence>
<feature type="domain" description="Tubulin/FtsZ GTPase" evidence="8">
    <location>
        <begin position="29"/>
        <end position="81"/>
    </location>
</feature>
<reference evidence="9" key="2">
    <citation type="submission" date="2020-11" db="EMBL/GenBank/DDBJ databases">
        <authorList>
            <person name="McCartney M.A."/>
            <person name="Auch B."/>
            <person name="Kono T."/>
            <person name="Mallez S."/>
            <person name="Becker A."/>
            <person name="Gohl D.M."/>
            <person name="Silverstein K.A.T."/>
            <person name="Koren S."/>
            <person name="Bechman K.B."/>
            <person name="Herman A."/>
            <person name="Abrahante J.E."/>
            <person name="Garbe J."/>
        </authorList>
    </citation>
    <scope>NUCLEOTIDE SEQUENCE</scope>
    <source>
        <strain evidence="9">Duluth1</strain>
        <tissue evidence="9">Whole animal</tissue>
    </source>
</reference>
<dbReference type="InterPro" id="IPR036525">
    <property type="entry name" value="Tubulin/FtsZ_GTPase_sf"/>
</dbReference>
<evidence type="ECO:0000256" key="5">
    <source>
        <dbReference type="ARBA" id="ARBA00023134"/>
    </source>
</evidence>
<dbReference type="InterPro" id="IPR000217">
    <property type="entry name" value="Tubulin"/>
</dbReference>
<keyword evidence="7" id="KW-0812">Transmembrane</keyword>
<keyword evidence="10" id="KW-1185">Reference proteome</keyword>
<name>A0A9D4EHF9_DREPO</name>
<dbReference type="SUPFAM" id="SSF52490">
    <property type="entry name" value="Tubulin nucleotide-binding domain-like"/>
    <property type="match status" value="1"/>
</dbReference>
<dbReference type="InterPro" id="IPR003008">
    <property type="entry name" value="Tubulin_FtsZ_GTPase"/>
</dbReference>
<dbReference type="InterPro" id="IPR002452">
    <property type="entry name" value="Alpha_tubulin"/>
</dbReference>
<comment type="caution">
    <text evidence="9">The sequence shown here is derived from an EMBL/GenBank/DDBJ whole genome shotgun (WGS) entry which is preliminary data.</text>
</comment>
<evidence type="ECO:0000256" key="1">
    <source>
        <dbReference type="ARBA" id="ARBA00009636"/>
    </source>
</evidence>
<organism evidence="9 10">
    <name type="scientific">Dreissena polymorpha</name>
    <name type="common">Zebra mussel</name>
    <name type="synonym">Mytilus polymorpha</name>
    <dbReference type="NCBI Taxonomy" id="45954"/>
    <lineage>
        <taxon>Eukaryota</taxon>
        <taxon>Metazoa</taxon>
        <taxon>Spiralia</taxon>
        <taxon>Lophotrochozoa</taxon>
        <taxon>Mollusca</taxon>
        <taxon>Bivalvia</taxon>
        <taxon>Autobranchia</taxon>
        <taxon>Heteroconchia</taxon>
        <taxon>Euheterodonta</taxon>
        <taxon>Imparidentia</taxon>
        <taxon>Neoheterodontei</taxon>
        <taxon>Myida</taxon>
        <taxon>Dreissenoidea</taxon>
        <taxon>Dreissenidae</taxon>
        <taxon>Dreissena</taxon>
    </lineage>
</organism>
<comment type="similarity">
    <text evidence="1">Belongs to the tubulin family.</text>
</comment>
<feature type="transmembrane region" description="Helical" evidence="7">
    <location>
        <begin position="39"/>
        <end position="61"/>
    </location>
</feature>
<keyword evidence="3" id="KW-0547">Nucleotide-binding</keyword>
<keyword evidence="7" id="KW-1133">Transmembrane helix</keyword>
<evidence type="ECO:0000256" key="7">
    <source>
        <dbReference type="SAM" id="Phobius"/>
    </source>
</evidence>
<dbReference type="PANTHER" id="PTHR11588">
    <property type="entry name" value="TUBULIN"/>
    <property type="match status" value="1"/>
</dbReference>
<sequence length="86" mass="9726">MLTENQVQHIVFVSEVTIIYAIFCKIMCILFQADQSTGLQGFLIFHSIGGGTGSWFAFLLMERLLMDYGKNSKLKFAIYPAPQVML</sequence>
<gene>
    <name evidence="9" type="ORF">DPMN_157080</name>
</gene>